<evidence type="ECO:0000313" key="2">
    <source>
        <dbReference type="EMBL" id="CCC52997.1"/>
    </source>
</evidence>
<accession>G0UB10</accession>
<reference evidence="2" key="1">
    <citation type="journal article" date="2012" name="Proc. Natl. Acad. Sci. U.S.A.">
        <title>Antigenic diversity is generated by distinct evolutionary mechanisms in African trypanosome species.</title>
        <authorList>
            <person name="Jackson A.P."/>
            <person name="Berry A."/>
            <person name="Aslett M."/>
            <person name="Allison H.C."/>
            <person name="Burton P."/>
            <person name="Vavrova-Anderson J."/>
            <person name="Brown R."/>
            <person name="Browne H."/>
            <person name="Corton N."/>
            <person name="Hauser H."/>
            <person name="Gamble J."/>
            <person name="Gilderthorp R."/>
            <person name="Marcello L."/>
            <person name="McQuillan J."/>
            <person name="Otto T.D."/>
            <person name="Quail M.A."/>
            <person name="Sanders M.J."/>
            <person name="van Tonder A."/>
            <person name="Ginger M.L."/>
            <person name="Field M.C."/>
            <person name="Barry J.D."/>
            <person name="Hertz-Fowler C."/>
            <person name="Berriman M."/>
        </authorList>
    </citation>
    <scope>NUCLEOTIDE SEQUENCE</scope>
    <source>
        <strain evidence="2">Y486</strain>
    </source>
</reference>
<feature type="region of interest" description="Disordered" evidence="1">
    <location>
        <begin position="1"/>
        <end position="39"/>
    </location>
</feature>
<protein>
    <submittedName>
        <fullName evidence="2">Uncharacterized protein</fullName>
    </submittedName>
</protein>
<dbReference type="EMBL" id="HE573027">
    <property type="protein sequence ID" value="CCC52997.1"/>
    <property type="molecule type" value="Genomic_DNA"/>
</dbReference>
<evidence type="ECO:0000256" key="1">
    <source>
        <dbReference type="SAM" id="MobiDB-lite"/>
    </source>
</evidence>
<name>G0UB10_TRYVY</name>
<proteinExistence type="predicted"/>
<gene>
    <name evidence="2" type="ORF">TVY486_1104810</name>
</gene>
<dbReference type="AlphaFoldDB" id="G0UB10"/>
<organism evidence="2">
    <name type="scientific">Trypanosoma vivax (strain Y486)</name>
    <dbReference type="NCBI Taxonomy" id="1055687"/>
    <lineage>
        <taxon>Eukaryota</taxon>
        <taxon>Discoba</taxon>
        <taxon>Euglenozoa</taxon>
        <taxon>Kinetoplastea</taxon>
        <taxon>Metakinetoplastina</taxon>
        <taxon>Trypanosomatida</taxon>
        <taxon>Trypanosomatidae</taxon>
        <taxon>Trypanosoma</taxon>
        <taxon>Duttonella</taxon>
    </lineage>
</organism>
<dbReference type="VEuPathDB" id="TriTrypDB:TvY486_1104810"/>
<sequence length="221" mass="24949">MQEAPSDTPASKNCSPSEAFVDENETRTNYTTEDDTDSFPDFLKSTVNRLRDSVHEALFSTPKKNGTNGTAVGNNAVTVVRDVSSADYIRLRTQRLDKEMKELIERNHARRNRLQSMRGRSRSTRDVVRNQHNGAQASDCPLGKSDELQLPDLYKCFEEARERYLAEAETKRCGAGVARLPRTASGEESQRGVMSNLDTFGRRFFDKACMRSAAKREKKCN</sequence>